<protein>
    <submittedName>
        <fullName evidence="1">Uncharacterized protein</fullName>
    </submittedName>
</protein>
<sequence length="126" mass="13758">MHAGDFIDEGLFYRTQGLEIGPSLVGDTLQVVGTPVVPALNDALECFIDVGDFIFLWFLGTCFEQGFESVPRQCPAELAKDGEQGEADLYIGLLNLVGNLHIARTNHEGEGVVFQLCLARQRDSSL</sequence>
<accession>A0A645HPM3</accession>
<proteinExistence type="predicted"/>
<gene>
    <name evidence="1" type="ORF">SDC9_188555</name>
</gene>
<evidence type="ECO:0000313" key="1">
    <source>
        <dbReference type="EMBL" id="MPN41015.1"/>
    </source>
</evidence>
<organism evidence="1">
    <name type="scientific">bioreactor metagenome</name>
    <dbReference type="NCBI Taxonomy" id="1076179"/>
    <lineage>
        <taxon>unclassified sequences</taxon>
        <taxon>metagenomes</taxon>
        <taxon>ecological metagenomes</taxon>
    </lineage>
</organism>
<reference evidence="1" key="1">
    <citation type="submission" date="2019-08" db="EMBL/GenBank/DDBJ databases">
        <authorList>
            <person name="Kucharzyk K."/>
            <person name="Murdoch R.W."/>
            <person name="Higgins S."/>
            <person name="Loffler F."/>
        </authorList>
    </citation>
    <scope>NUCLEOTIDE SEQUENCE</scope>
</reference>
<dbReference type="AlphaFoldDB" id="A0A645HPM3"/>
<name>A0A645HPM3_9ZZZZ</name>
<comment type="caution">
    <text evidence="1">The sequence shown here is derived from an EMBL/GenBank/DDBJ whole genome shotgun (WGS) entry which is preliminary data.</text>
</comment>
<dbReference type="EMBL" id="VSSQ01097812">
    <property type="protein sequence ID" value="MPN41015.1"/>
    <property type="molecule type" value="Genomic_DNA"/>
</dbReference>